<accession>A0A2T3QMV9</accession>
<sequence>MNVYNNCDNKIISLEDAANKIKSGDNVWAGGYLSVPVYFLQELSKNASELEGTTLYAGLLTYPYEFLKPEYLGHLNYNSLFMGPLEKKFQHGGNAKIVPYHLSNADEVLKQANCNVSVIEVTPPNAAGYVSLGACGGVGNKYGLESSELVIGIINEYQPFIANEDNLIHVDEFDFLAIGNHPIAGPKPEQPGQIEKNIADHVLPLIPNGSTIQIGIGTISNALGMGLVNHKDLGIHTEMFTESMMELCKLGVINGSRKNYKPNKIVAAFAAGSQELIDFVDGNDNIEIGDVCVVNDPVEIAKNDNFVSINTCIMVDLTGQVASEGIGHQQISGSGGQVDFVRGARMSNNGLSIIALASTHTDKKAGTVDSTIKLALPAGTPITTLRNDVQIIVTEYGYADLRGLTTNARAQELIKIAHPDFRNELIEQAKAVGLL</sequence>
<protein>
    <submittedName>
        <fullName evidence="5">Propionyl-CoA:succinate CoA transferase</fullName>
        <ecNumber evidence="5">2.8.3.-</ecNumber>
    </submittedName>
</protein>
<dbReference type="Gene3D" id="3.40.1080.10">
    <property type="entry name" value="Glutaconate Coenzyme A-transferase"/>
    <property type="match status" value="1"/>
</dbReference>
<proteinExistence type="inferred from homology"/>
<evidence type="ECO:0000313" key="5">
    <source>
        <dbReference type="EMBL" id="SPY44670.1"/>
    </source>
</evidence>
<dbReference type="RefSeq" id="WP_005304701.1">
    <property type="nucleotide sequence ID" value="NZ_PYOG01000003.1"/>
</dbReference>
<gene>
    <name evidence="5" type="primary">scpC</name>
    <name evidence="5" type="ORF">NCTC11647_03620</name>
</gene>
<name>A0A2T3QMV9_PHODM</name>
<dbReference type="EMBL" id="UATL01000005">
    <property type="protein sequence ID" value="SPY44670.1"/>
    <property type="molecule type" value="Genomic_DNA"/>
</dbReference>
<keyword evidence="2 5" id="KW-0808">Transferase</keyword>
<feature type="domain" description="Acetyl-CoA hydrolase/transferase C-terminal" evidence="4">
    <location>
        <begin position="272"/>
        <end position="429"/>
    </location>
</feature>
<evidence type="ECO:0000313" key="6">
    <source>
        <dbReference type="Proteomes" id="UP000251647"/>
    </source>
</evidence>
<evidence type="ECO:0000256" key="2">
    <source>
        <dbReference type="ARBA" id="ARBA00022679"/>
    </source>
</evidence>
<dbReference type="OrthoDB" id="9801795at2"/>
<dbReference type="Gene3D" id="3.40.1080.20">
    <property type="entry name" value="Acetyl-CoA hydrolase/transferase C-terminal domain"/>
    <property type="match status" value="1"/>
</dbReference>
<dbReference type="EC" id="2.8.3.-" evidence="5"/>
<feature type="domain" description="Acetyl-CoA hydrolase/transferase N-terminal" evidence="3">
    <location>
        <begin position="10"/>
        <end position="180"/>
    </location>
</feature>
<dbReference type="Proteomes" id="UP000251647">
    <property type="component" value="Unassembled WGS sequence"/>
</dbReference>
<evidence type="ECO:0000256" key="1">
    <source>
        <dbReference type="ARBA" id="ARBA00009632"/>
    </source>
</evidence>
<dbReference type="InterPro" id="IPR046433">
    <property type="entry name" value="ActCoA_hydro"/>
</dbReference>
<dbReference type="InterPro" id="IPR003702">
    <property type="entry name" value="ActCoA_hydro_N"/>
</dbReference>
<evidence type="ECO:0000259" key="3">
    <source>
        <dbReference type="Pfam" id="PF02550"/>
    </source>
</evidence>
<dbReference type="GO" id="GO:0008775">
    <property type="term" value="F:acetate CoA-transferase activity"/>
    <property type="evidence" value="ECO:0007669"/>
    <property type="project" value="InterPro"/>
</dbReference>
<dbReference type="SUPFAM" id="SSF100950">
    <property type="entry name" value="NagB/RpiA/CoA transferase-like"/>
    <property type="match status" value="2"/>
</dbReference>
<dbReference type="InterPro" id="IPR026888">
    <property type="entry name" value="AcetylCoA_hyd_C"/>
</dbReference>
<dbReference type="Pfam" id="PF02550">
    <property type="entry name" value="AcetylCoA_hydro"/>
    <property type="match status" value="1"/>
</dbReference>
<reference evidence="5 6" key="1">
    <citation type="submission" date="2018-06" db="EMBL/GenBank/DDBJ databases">
        <authorList>
            <consortium name="Pathogen Informatics"/>
            <person name="Doyle S."/>
        </authorList>
    </citation>
    <scope>NUCLEOTIDE SEQUENCE [LARGE SCALE GENOMIC DNA]</scope>
    <source>
        <strain evidence="5 6">NCTC11647</strain>
    </source>
</reference>
<evidence type="ECO:0000259" key="4">
    <source>
        <dbReference type="Pfam" id="PF13336"/>
    </source>
</evidence>
<dbReference type="AlphaFoldDB" id="A0A2T3QMV9"/>
<dbReference type="Pfam" id="PF13336">
    <property type="entry name" value="AcetylCoA_hyd_C"/>
    <property type="match status" value="1"/>
</dbReference>
<dbReference type="GO" id="GO:0006083">
    <property type="term" value="P:acetate metabolic process"/>
    <property type="evidence" value="ECO:0007669"/>
    <property type="project" value="InterPro"/>
</dbReference>
<dbReference type="PANTHER" id="PTHR21432">
    <property type="entry name" value="ACETYL-COA HYDROLASE-RELATED"/>
    <property type="match status" value="1"/>
</dbReference>
<comment type="similarity">
    <text evidence="1">Belongs to the acetyl-CoA hydrolase/transferase family.</text>
</comment>
<dbReference type="PANTHER" id="PTHR21432:SF20">
    <property type="entry name" value="ACETYL-COA HYDROLASE"/>
    <property type="match status" value="1"/>
</dbReference>
<organism evidence="5 6">
    <name type="scientific">Photobacterium damselae</name>
    <dbReference type="NCBI Taxonomy" id="38293"/>
    <lineage>
        <taxon>Bacteria</taxon>
        <taxon>Pseudomonadati</taxon>
        <taxon>Pseudomonadota</taxon>
        <taxon>Gammaproteobacteria</taxon>
        <taxon>Vibrionales</taxon>
        <taxon>Vibrionaceae</taxon>
        <taxon>Photobacterium</taxon>
    </lineage>
</organism>
<dbReference type="Gene3D" id="3.30.750.70">
    <property type="entry name" value="4-hydroxybutyrate coenzyme like domains"/>
    <property type="match status" value="1"/>
</dbReference>
<dbReference type="InterPro" id="IPR038460">
    <property type="entry name" value="AcetylCoA_hyd_C_sf"/>
</dbReference>
<dbReference type="InterPro" id="IPR037171">
    <property type="entry name" value="NagB/RpiA_transferase-like"/>
</dbReference>